<comment type="caution">
    <text evidence="3">Lacks conserved residue(s) required for the propagation of feature annotation.</text>
</comment>
<dbReference type="AlphaFoldDB" id="W2T0T8"/>
<feature type="domain" description="CUB" evidence="4">
    <location>
        <begin position="144"/>
        <end position="189"/>
    </location>
</feature>
<gene>
    <name evidence="6" type="ORF">NECAME_12242</name>
</gene>
<dbReference type="SUPFAM" id="SSF56436">
    <property type="entry name" value="C-type lectin-like"/>
    <property type="match status" value="1"/>
</dbReference>
<dbReference type="EMBL" id="KI660284">
    <property type="protein sequence ID" value="ETN75620.1"/>
    <property type="molecule type" value="Genomic_DNA"/>
</dbReference>
<dbReference type="OrthoDB" id="5852403at2759"/>
<evidence type="ECO:0000259" key="4">
    <source>
        <dbReference type="PROSITE" id="PS01180"/>
    </source>
</evidence>
<dbReference type="SUPFAM" id="SSF49854">
    <property type="entry name" value="Spermadhesin, CUB domain"/>
    <property type="match status" value="1"/>
</dbReference>
<dbReference type="SUPFAM" id="SSF57424">
    <property type="entry name" value="LDL receptor-like module"/>
    <property type="match status" value="1"/>
</dbReference>
<keyword evidence="7" id="KW-1185">Reference proteome</keyword>
<dbReference type="PANTHER" id="PTHR46908:SF8">
    <property type="entry name" value="C-TYPE LECTIN DOMAIN-CONTAINING PROTEIN"/>
    <property type="match status" value="1"/>
</dbReference>
<dbReference type="STRING" id="51031.W2T0T8"/>
<keyword evidence="6" id="KW-0449">Lipoprotein</keyword>
<dbReference type="InterPro" id="IPR035914">
    <property type="entry name" value="Sperma_CUB_dom_sf"/>
</dbReference>
<protein>
    <submittedName>
        <fullName evidence="6">Low-density lipoprotein receptor domain class A</fullName>
    </submittedName>
</protein>
<dbReference type="InterPro" id="IPR001304">
    <property type="entry name" value="C-type_lectin-like"/>
</dbReference>
<dbReference type="InterPro" id="IPR002172">
    <property type="entry name" value="LDrepeatLR_classA_rpt"/>
</dbReference>
<dbReference type="Gene3D" id="4.10.400.10">
    <property type="entry name" value="Low-density Lipoprotein Receptor"/>
    <property type="match status" value="1"/>
</dbReference>
<dbReference type="PROSITE" id="PS50068">
    <property type="entry name" value="LDLRA_2"/>
    <property type="match status" value="1"/>
</dbReference>
<dbReference type="CDD" id="cd00112">
    <property type="entry name" value="LDLa"/>
    <property type="match status" value="1"/>
</dbReference>
<dbReference type="Pfam" id="PF00057">
    <property type="entry name" value="Ldl_recept_a"/>
    <property type="match status" value="1"/>
</dbReference>
<accession>W2T0T8</accession>
<dbReference type="PROSITE" id="PS50041">
    <property type="entry name" value="C_TYPE_LECTIN_2"/>
    <property type="match status" value="1"/>
</dbReference>
<reference evidence="7" key="1">
    <citation type="journal article" date="2014" name="Nat. Genet.">
        <title>Genome of the human hookworm Necator americanus.</title>
        <authorList>
            <person name="Tang Y.T."/>
            <person name="Gao X."/>
            <person name="Rosa B.A."/>
            <person name="Abubucker S."/>
            <person name="Hallsworth-Pepin K."/>
            <person name="Martin J."/>
            <person name="Tyagi R."/>
            <person name="Heizer E."/>
            <person name="Zhang X."/>
            <person name="Bhonagiri-Palsikar V."/>
            <person name="Minx P."/>
            <person name="Warren W.C."/>
            <person name="Wang Q."/>
            <person name="Zhan B."/>
            <person name="Hotez P.J."/>
            <person name="Sternberg P.W."/>
            <person name="Dougall A."/>
            <person name="Gaze S.T."/>
            <person name="Mulvenna J."/>
            <person name="Sotillo J."/>
            <person name="Ranganathan S."/>
            <person name="Rabelo E.M."/>
            <person name="Wilson R.K."/>
            <person name="Felgner P.L."/>
            <person name="Bethony J."/>
            <person name="Hawdon J.M."/>
            <person name="Gasser R.B."/>
            <person name="Loukas A."/>
            <person name="Mitreva M."/>
        </authorList>
    </citation>
    <scope>NUCLEOTIDE SEQUENCE [LARGE SCALE GENOMIC DNA]</scope>
</reference>
<evidence type="ECO:0000256" key="3">
    <source>
        <dbReference type="PROSITE-ProRule" id="PRU00124"/>
    </source>
</evidence>
<feature type="domain" description="C-type lectin" evidence="5">
    <location>
        <begin position="21"/>
        <end position="88"/>
    </location>
</feature>
<dbReference type="InterPro" id="IPR016187">
    <property type="entry name" value="CTDL_fold"/>
</dbReference>
<dbReference type="InterPro" id="IPR000859">
    <property type="entry name" value="CUB_dom"/>
</dbReference>
<evidence type="ECO:0000259" key="5">
    <source>
        <dbReference type="PROSITE" id="PS50041"/>
    </source>
</evidence>
<dbReference type="Pfam" id="PF00431">
    <property type="entry name" value="CUB"/>
    <property type="match status" value="1"/>
</dbReference>
<sequence>MAPRRDLRLENLDILGQRSGGLRGSENPNELQISWEFVETSIYNPIWAFDQPQHGESGEKCVALDLLSERSVGWRMFNCSELLPVLCETFACLESEFRCNDNSRCVPKSAVMDGVIDCGDGSDEKNKAAIAMRSSNLVMSNYGCHDITMTSPKGRIVSPNYPQNYDERTFCKWEIIAPHGQVVTLNVSIFQTELASRHHVNTFSVLQQGEENASNEMVPDSVGVEMVKFKRISDAALVIHVAN</sequence>
<dbReference type="InterPro" id="IPR052129">
    <property type="entry name" value="Spermadhesin-Link_domain"/>
</dbReference>
<dbReference type="CDD" id="cd00041">
    <property type="entry name" value="CUB"/>
    <property type="match status" value="1"/>
</dbReference>
<feature type="disulfide bond" evidence="2">
    <location>
        <begin position="144"/>
        <end position="171"/>
    </location>
</feature>
<evidence type="ECO:0000256" key="2">
    <source>
        <dbReference type="PROSITE-ProRule" id="PRU00059"/>
    </source>
</evidence>
<evidence type="ECO:0000256" key="1">
    <source>
        <dbReference type="ARBA" id="ARBA00023157"/>
    </source>
</evidence>
<dbReference type="Proteomes" id="UP000053676">
    <property type="component" value="Unassembled WGS sequence"/>
</dbReference>
<dbReference type="Gene3D" id="3.10.100.10">
    <property type="entry name" value="Mannose-Binding Protein A, subunit A"/>
    <property type="match status" value="1"/>
</dbReference>
<keyword evidence="6" id="KW-0675">Receptor</keyword>
<dbReference type="Gene3D" id="2.60.120.290">
    <property type="entry name" value="Spermadhesin, CUB domain"/>
    <property type="match status" value="1"/>
</dbReference>
<dbReference type="PANTHER" id="PTHR46908">
    <property type="entry name" value="CUBILIN-LIKE PROTEIN"/>
    <property type="match status" value="1"/>
</dbReference>
<name>W2T0T8_NECAM</name>
<organism evidence="6 7">
    <name type="scientific">Necator americanus</name>
    <name type="common">Human hookworm</name>
    <dbReference type="NCBI Taxonomy" id="51031"/>
    <lineage>
        <taxon>Eukaryota</taxon>
        <taxon>Metazoa</taxon>
        <taxon>Ecdysozoa</taxon>
        <taxon>Nematoda</taxon>
        <taxon>Chromadorea</taxon>
        <taxon>Rhabditida</taxon>
        <taxon>Rhabditina</taxon>
        <taxon>Rhabditomorpha</taxon>
        <taxon>Strongyloidea</taxon>
        <taxon>Ancylostomatidae</taxon>
        <taxon>Bunostominae</taxon>
        <taxon>Necator</taxon>
    </lineage>
</organism>
<dbReference type="PROSITE" id="PS01180">
    <property type="entry name" value="CUB"/>
    <property type="match status" value="1"/>
</dbReference>
<dbReference type="InterPro" id="IPR036055">
    <property type="entry name" value="LDL_receptor-like_sf"/>
</dbReference>
<dbReference type="KEGG" id="nai:NECAME_12242"/>
<proteinExistence type="predicted"/>
<dbReference type="InterPro" id="IPR016186">
    <property type="entry name" value="C-type_lectin-like/link_sf"/>
</dbReference>
<evidence type="ECO:0000313" key="6">
    <source>
        <dbReference type="EMBL" id="ETN75620.1"/>
    </source>
</evidence>
<keyword evidence="1 2" id="KW-1015">Disulfide bond</keyword>
<dbReference type="SMART" id="SM00192">
    <property type="entry name" value="LDLa"/>
    <property type="match status" value="1"/>
</dbReference>
<evidence type="ECO:0000313" key="7">
    <source>
        <dbReference type="Proteomes" id="UP000053676"/>
    </source>
</evidence>